<feature type="transmembrane region" description="Helical" evidence="3">
    <location>
        <begin position="280"/>
        <end position="300"/>
    </location>
</feature>
<proteinExistence type="predicted"/>
<dbReference type="InterPro" id="IPR006665">
    <property type="entry name" value="OmpA-like"/>
</dbReference>
<organism evidence="5 6">
    <name type="scientific">Mesorhizobium huakuii</name>
    <dbReference type="NCBI Taxonomy" id="28104"/>
    <lineage>
        <taxon>Bacteria</taxon>
        <taxon>Pseudomonadati</taxon>
        <taxon>Pseudomonadota</taxon>
        <taxon>Alphaproteobacteria</taxon>
        <taxon>Hyphomicrobiales</taxon>
        <taxon>Phyllobacteriaceae</taxon>
        <taxon>Mesorhizobium</taxon>
    </lineage>
</organism>
<feature type="region of interest" description="Disordered" evidence="2">
    <location>
        <begin position="1"/>
        <end position="61"/>
    </location>
</feature>
<dbReference type="AlphaFoldDB" id="A0A7G6SWJ7"/>
<dbReference type="PROSITE" id="PS51123">
    <property type="entry name" value="OMPA_2"/>
    <property type="match status" value="1"/>
</dbReference>
<dbReference type="NCBIfam" id="NF038228">
    <property type="entry name" value="IcmH_DotU_IVB"/>
    <property type="match status" value="1"/>
</dbReference>
<dbReference type="GO" id="GO:0016020">
    <property type="term" value="C:membrane"/>
    <property type="evidence" value="ECO:0007669"/>
    <property type="project" value="UniProtKB-UniRule"/>
</dbReference>
<keyword evidence="3" id="KW-1133">Transmembrane helix</keyword>
<dbReference type="InterPro" id="IPR038522">
    <property type="entry name" value="T4/T6SS_DotU_sf"/>
</dbReference>
<dbReference type="NCBIfam" id="TIGR03350">
    <property type="entry name" value="type_VI_ompA"/>
    <property type="match status" value="1"/>
</dbReference>
<dbReference type="Pfam" id="PF09850">
    <property type="entry name" value="DotU"/>
    <property type="match status" value="1"/>
</dbReference>
<dbReference type="InterPro" id="IPR017732">
    <property type="entry name" value="T4/T6SS_DotU"/>
</dbReference>
<dbReference type="EMBL" id="CP050296">
    <property type="protein sequence ID" value="QND58879.1"/>
    <property type="molecule type" value="Genomic_DNA"/>
</dbReference>
<dbReference type="NCBIfam" id="TIGR03349">
    <property type="entry name" value="IV_VI_DotU"/>
    <property type="match status" value="1"/>
</dbReference>
<protein>
    <submittedName>
        <fullName evidence="5">Type VI secretion system protein TssL</fullName>
    </submittedName>
</protein>
<dbReference type="Gene3D" id="1.25.40.590">
    <property type="entry name" value="Type IV / VI secretion system, DotU"/>
    <property type="match status" value="1"/>
</dbReference>
<dbReference type="InterPro" id="IPR017733">
    <property type="entry name" value="OmpA-like_dom_proteobacteria"/>
</dbReference>
<evidence type="ECO:0000313" key="5">
    <source>
        <dbReference type="EMBL" id="QND58879.1"/>
    </source>
</evidence>
<evidence type="ECO:0000313" key="6">
    <source>
        <dbReference type="Proteomes" id="UP000515465"/>
    </source>
</evidence>
<dbReference type="InterPro" id="IPR050330">
    <property type="entry name" value="Bact_OuterMem_StrucFunc"/>
</dbReference>
<feature type="region of interest" description="Disordered" evidence="2">
    <location>
        <begin position="457"/>
        <end position="480"/>
    </location>
</feature>
<reference evidence="6" key="1">
    <citation type="journal article" date="2020" name="Mol. Plant Microbe">
        <title>Rhizobial microsymbionts of the narrowly endemic Oxytropis species growing in Kamchatka are characterized by significant genetic diversity and possess a set of genes that are associated with T3SS and T6SS secretion systems and can affect the development of symbiosis.</title>
        <authorList>
            <person name="Safronova V."/>
            <person name="Guro P."/>
            <person name="Sazanova A."/>
            <person name="Kuznetsova I."/>
            <person name="Belimov A."/>
            <person name="Yakubov V."/>
            <person name="Chirak E."/>
            <person name="Afonin A."/>
            <person name="Gogolev Y."/>
            <person name="Andronov E."/>
            <person name="Tikhonovich I."/>
        </authorList>
    </citation>
    <scope>NUCLEOTIDE SEQUENCE [LARGE SCALE GENOMIC DNA]</scope>
    <source>
        <strain evidence="6">583</strain>
    </source>
</reference>
<gene>
    <name evidence="5" type="primary">tssL</name>
    <name evidence="5" type="ORF">HB778_21535</name>
</gene>
<dbReference type="RefSeq" id="WP_183456775.1">
    <property type="nucleotide sequence ID" value="NZ_CP050296.1"/>
</dbReference>
<dbReference type="PANTHER" id="PTHR30329">
    <property type="entry name" value="STATOR ELEMENT OF FLAGELLAR MOTOR COMPLEX"/>
    <property type="match status" value="1"/>
</dbReference>
<feature type="domain" description="OmpA-like" evidence="4">
    <location>
        <begin position="373"/>
        <end position="494"/>
    </location>
</feature>
<dbReference type="PANTHER" id="PTHR30329:SF19">
    <property type="entry name" value="OUTER MEMBRANE PROTEIN, OMPA FAMILY"/>
    <property type="match status" value="1"/>
</dbReference>
<accession>A0A7G6SWJ7</accession>
<name>A0A7G6SWJ7_9HYPH</name>
<dbReference type="Proteomes" id="UP000515465">
    <property type="component" value="Chromosome"/>
</dbReference>
<dbReference type="Gene3D" id="3.30.1330.60">
    <property type="entry name" value="OmpA-like domain"/>
    <property type="match status" value="1"/>
</dbReference>
<dbReference type="Pfam" id="PF00691">
    <property type="entry name" value="OmpA"/>
    <property type="match status" value="1"/>
</dbReference>
<keyword evidence="1 3" id="KW-0472">Membrane</keyword>
<evidence type="ECO:0000256" key="2">
    <source>
        <dbReference type="SAM" id="MobiDB-lite"/>
    </source>
</evidence>
<sequence length="496" mass="53820">MNSKDDPFGPAGKTVIRATPRRERKPAPVAQEPVADGGHPSPVKESTVFDPGVGRHTPPGWTSGTVIYQGTPPVTAPTSALRQETLLNVTDSVRYSAANPILAAAAPLLMLFGQLRLIPVERQAEPLAEHVTEAIDKFDRVLEKAGVAEEDARIAKFVLCETADDLIGNLPWPRKDAWAQHSMLSQFFHVEPDGTGFFEALNKVLASPEAHYDLLELMHVCLSLGYEGQYRGLTREDSNLERVRRDVYETLRYFKPRADEDISPRWQGLATTMTQSWTRLPLWAVAAAASALLTAAFFALRVFITNEGDATAGELLALNPSTPIAIERASVAPLAEPAKVVTPPAATTTQIDRIRSALAKDVDAGGLTVGTKGDFIVVEISNVLLFQSGRADAKPEFQPIAADIAAALEPERGPIRIVGHTDNVKPRKSSPFKSNFDLSVARAKAVETMMAPKFSDPSRLTVDGKGEDEPIADNATAEGRAKNRRVDVMIAKEEKL</sequence>
<evidence type="ECO:0000256" key="1">
    <source>
        <dbReference type="PROSITE-ProRule" id="PRU00473"/>
    </source>
</evidence>
<dbReference type="CDD" id="cd07185">
    <property type="entry name" value="OmpA_C-like"/>
    <property type="match status" value="1"/>
</dbReference>
<dbReference type="InterPro" id="IPR036737">
    <property type="entry name" value="OmpA-like_sf"/>
</dbReference>
<keyword evidence="3" id="KW-0812">Transmembrane</keyword>
<evidence type="ECO:0000259" key="4">
    <source>
        <dbReference type="PROSITE" id="PS51123"/>
    </source>
</evidence>
<evidence type="ECO:0000256" key="3">
    <source>
        <dbReference type="SAM" id="Phobius"/>
    </source>
</evidence>
<dbReference type="SUPFAM" id="SSF103088">
    <property type="entry name" value="OmpA-like"/>
    <property type="match status" value="1"/>
</dbReference>